<sequence>MEYDSYPLSGQPQIPVPEYVPRPENRMGFADAVNNAIMYNYGNFTGRASRSEYWFFILFVWIFDMITTFADTIIF</sequence>
<evidence type="ECO:0008006" key="3">
    <source>
        <dbReference type="Google" id="ProtNLM"/>
    </source>
</evidence>
<proteinExistence type="predicted"/>
<gene>
    <name evidence="2" type="ORF">METZ01_LOCUS317228</name>
</gene>
<name>A0A382NT82_9ZZZZ</name>
<keyword evidence="1" id="KW-1133">Transmembrane helix</keyword>
<dbReference type="Pfam" id="PF05656">
    <property type="entry name" value="DUF805"/>
    <property type="match status" value="1"/>
</dbReference>
<evidence type="ECO:0000313" key="2">
    <source>
        <dbReference type="EMBL" id="SVC64374.1"/>
    </source>
</evidence>
<keyword evidence="1" id="KW-0812">Transmembrane</keyword>
<keyword evidence="1" id="KW-0472">Membrane</keyword>
<protein>
    <recommendedName>
        <fullName evidence="3">DUF805 domain-containing protein</fullName>
    </recommendedName>
</protein>
<organism evidence="2">
    <name type="scientific">marine metagenome</name>
    <dbReference type="NCBI Taxonomy" id="408172"/>
    <lineage>
        <taxon>unclassified sequences</taxon>
        <taxon>metagenomes</taxon>
        <taxon>ecological metagenomes</taxon>
    </lineage>
</organism>
<dbReference type="EMBL" id="UINC01102614">
    <property type="protein sequence ID" value="SVC64374.1"/>
    <property type="molecule type" value="Genomic_DNA"/>
</dbReference>
<dbReference type="InterPro" id="IPR008523">
    <property type="entry name" value="DUF805"/>
</dbReference>
<reference evidence="2" key="1">
    <citation type="submission" date="2018-05" db="EMBL/GenBank/DDBJ databases">
        <authorList>
            <person name="Lanie J.A."/>
            <person name="Ng W.-L."/>
            <person name="Kazmierczak K.M."/>
            <person name="Andrzejewski T.M."/>
            <person name="Davidsen T.M."/>
            <person name="Wayne K.J."/>
            <person name="Tettelin H."/>
            <person name="Glass J.I."/>
            <person name="Rusch D."/>
            <person name="Podicherti R."/>
            <person name="Tsui H.-C.T."/>
            <person name="Winkler M.E."/>
        </authorList>
    </citation>
    <scope>NUCLEOTIDE SEQUENCE</scope>
</reference>
<dbReference type="GO" id="GO:0016020">
    <property type="term" value="C:membrane"/>
    <property type="evidence" value="ECO:0007669"/>
    <property type="project" value="InterPro"/>
</dbReference>
<feature type="transmembrane region" description="Helical" evidence="1">
    <location>
        <begin position="53"/>
        <end position="74"/>
    </location>
</feature>
<feature type="non-terminal residue" evidence="2">
    <location>
        <position position="75"/>
    </location>
</feature>
<evidence type="ECO:0000256" key="1">
    <source>
        <dbReference type="SAM" id="Phobius"/>
    </source>
</evidence>
<dbReference type="AlphaFoldDB" id="A0A382NT82"/>
<accession>A0A382NT82</accession>